<evidence type="ECO:0000313" key="8">
    <source>
        <dbReference type="Proteomes" id="UP000003438"/>
    </source>
</evidence>
<dbReference type="SUPFAM" id="SSF52540">
    <property type="entry name" value="P-loop containing nucleoside triphosphate hydrolases"/>
    <property type="match status" value="1"/>
</dbReference>
<organism evidence="7 8">
    <name type="scientific">Subdoligranulum variabile DSM 15176</name>
    <dbReference type="NCBI Taxonomy" id="411471"/>
    <lineage>
        <taxon>Bacteria</taxon>
        <taxon>Bacillati</taxon>
        <taxon>Bacillota</taxon>
        <taxon>Clostridia</taxon>
        <taxon>Eubacteriales</taxon>
        <taxon>Oscillospiraceae</taxon>
        <taxon>Subdoligranulum</taxon>
    </lineage>
</organism>
<dbReference type="GO" id="GO:0005524">
    <property type="term" value="F:ATP binding"/>
    <property type="evidence" value="ECO:0007669"/>
    <property type="project" value="UniProtKB-KW"/>
</dbReference>
<dbReference type="PROSITE" id="PS50893">
    <property type="entry name" value="ABC_TRANSPORTER_2"/>
    <property type="match status" value="1"/>
</dbReference>
<comment type="similarity">
    <text evidence="1">Belongs to the ABC transporter superfamily.</text>
</comment>
<comment type="caution">
    <text evidence="7">The sequence shown here is derived from an EMBL/GenBank/DDBJ whole genome shotgun (WGS) entry which is preliminary data.</text>
</comment>
<dbReference type="RefSeq" id="WP_007048633.1">
    <property type="nucleotide sequence ID" value="NZ_GG704771.1"/>
</dbReference>
<evidence type="ECO:0000256" key="3">
    <source>
        <dbReference type="ARBA" id="ARBA00022741"/>
    </source>
</evidence>
<keyword evidence="8" id="KW-1185">Reference proteome</keyword>
<dbReference type="AlphaFoldDB" id="D1PSA5"/>
<evidence type="ECO:0000256" key="2">
    <source>
        <dbReference type="ARBA" id="ARBA00022448"/>
    </source>
</evidence>
<gene>
    <name evidence="7" type="ORF">SUBVAR_07288</name>
</gene>
<dbReference type="Proteomes" id="UP000003438">
    <property type="component" value="Unassembled WGS sequence"/>
</dbReference>
<proteinExistence type="inferred from homology"/>
<evidence type="ECO:0000313" key="7">
    <source>
        <dbReference type="EMBL" id="EFB74390.1"/>
    </source>
</evidence>
<name>D1PSA5_9FIRM</name>
<dbReference type="eggNOG" id="COG1131">
    <property type="taxonomic scope" value="Bacteria"/>
</dbReference>
<dbReference type="InterPro" id="IPR003439">
    <property type="entry name" value="ABC_transporter-like_ATP-bd"/>
</dbReference>
<dbReference type="InterPro" id="IPR003593">
    <property type="entry name" value="AAA+_ATPase"/>
</dbReference>
<dbReference type="GO" id="GO:0016887">
    <property type="term" value="F:ATP hydrolysis activity"/>
    <property type="evidence" value="ECO:0007669"/>
    <property type="project" value="InterPro"/>
</dbReference>
<feature type="domain" description="ABC transporter" evidence="6">
    <location>
        <begin position="2"/>
        <end position="231"/>
    </location>
</feature>
<feature type="region of interest" description="Disordered" evidence="5">
    <location>
        <begin position="257"/>
        <end position="294"/>
    </location>
</feature>
<reference evidence="7" key="1">
    <citation type="submission" date="2009-12" db="EMBL/GenBank/DDBJ databases">
        <authorList>
            <person name="Weinstock G."/>
            <person name="Sodergren E."/>
            <person name="Clifton S."/>
            <person name="Fulton L."/>
            <person name="Fulton B."/>
            <person name="Courtney L."/>
            <person name="Fronick C."/>
            <person name="Harrison M."/>
            <person name="Strong C."/>
            <person name="Farmer C."/>
            <person name="Delahaunty K."/>
            <person name="Markovic C."/>
            <person name="Hall O."/>
            <person name="Minx P."/>
            <person name="Tomlinson C."/>
            <person name="Mitreva M."/>
            <person name="Nelson J."/>
            <person name="Hou S."/>
            <person name="Wollam A."/>
            <person name="Pepin K.H."/>
            <person name="Johnson M."/>
            <person name="Bhonagiri V."/>
            <person name="Nash W.E."/>
            <person name="Warren W."/>
            <person name="Chinwalla A."/>
            <person name="Mardis E.R."/>
            <person name="Wilson R.K."/>
        </authorList>
    </citation>
    <scope>NUCLEOTIDE SEQUENCE [LARGE SCALE GENOMIC DNA]</scope>
    <source>
        <strain evidence="7">DSM 15176</strain>
    </source>
</reference>
<evidence type="ECO:0000256" key="4">
    <source>
        <dbReference type="ARBA" id="ARBA00022840"/>
    </source>
</evidence>
<feature type="compositionally biased region" description="Low complexity" evidence="5">
    <location>
        <begin position="272"/>
        <end position="286"/>
    </location>
</feature>
<sequence length="382" mass="40818">MITVEHLTKRYGDFTAVDDISFTIGEGHIYGFLGPNGAGKSTTMNIMTGCLAATSGEVKIDGYDIFEQARQAKQCIGYLPEIPPLYTDETPREYLRFVAEAKGIAGKEIPGEVARVIREAGLTEMQDRLIRNLSKGYRQRVGIAQALLGNPRYIILDEPTVGLDPLQIIEIRDLIRELGQKHTVILSSHILSEVQAICESVLIIAHGKLVAFDTPQNLERRLAENNRLTITAECGEEALRAILDGTEAVADYTVDALPAPVPAPQPEPAPAEPAEAPAAEGTAEPEAPAEDGETTVLDAPTELPDAALAEEPAAPAVCQATLTLAGDPAAACRAVFFAFAKAGCALLQMTPIKADLENIFIELTEDEPSGKEATAHESGIQA</sequence>
<evidence type="ECO:0000259" key="6">
    <source>
        <dbReference type="PROSITE" id="PS50893"/>
    </source>
</evidence>
<keyword evidence="4 7" id="KW-0067">ATP-binding</keyword>
<dbReference type="CDD" id="cd03230">
    <property type="entry name" value="ABC_DR_subfamily_A"/>
    <property type="match status" value="1"/>
</dbReference>
<evidence type="ECO:0000256" key="1">
    <source>
        <dbReference type="ARBA" id="ARBA00005417"/>
    </source>
</evidence>
<dbReference type="Pfam" id="PF00005">
    <property type="entry name" value="ABC_tran"/>
    <property type="match status" value="1"/>
</dbReference>
<feature type="compositionally biased region" description="Pro residues" evidence="5">
    <location>
        <begin position="259"/>
        <end position="271"/>
    </location>
</feature>
<keyword evidence="2" id="KW-0813">Transport</keyword>
<dbReference type="PANTHER" id="PTHR43335">
    <property type="entry name" value="ABC TRANSPORTER, ATP-BINDING PROTEIN"/>
    <property type="match status" value="1"/>
</dbReference>
<dbReference type="InterPro" id="IPR027417">
    <property type="entry name" value="P-loop_NTPase"/>
</dbReference>
<accession>D1PSA5</accession>
<dbReference type="EMBL" id="ACBY02000071">
    <property type="protein sequence ID" value="EFB74390.1"/>
    <property type="molecule type" value="Genomic_DNA"/>
</dbReference>
<dbReference type="Gene3D" id="3.40.50.300">
    <property type="entry name" value="P-loop containing nucleotide triphosphate hydrolases"/>
    <property type="match status" value="1"/>
</dbReference>
<dbReference type="HOGENOM" id="CLU_000604_1_2_9"/>
<keyword evidence="3" id="KW-0547">Nucleotide-binding</keyword>
<dbReference type="SMART" id="SM00382">
    <property type="entry name" value="AAA"/>
    <property type="match status" value="1"/>
</dbReference>
<evidence type="ECO:0000256" key="5">
    <source>
        <dbReference type="SAM" id="MobiDB-lite"/>
    </source>
</evidence>
<dbReference type="PANTHER" id="PTHR43335:SF4">
    <property type="entry name" value="ABC TRANSPORTER, ATP-BINDING PROTEIN"/>
    <property type="match status" value="1"/>
</dbReference>
<protein>
    <submittedName>
        <fullName evidence="7">ABC transporter, ATP-binding protein</fullName>
    </submittedName>
</protein>
<dbReference type="STRING" id="411471.SUBVAR_07288"/>